<keyword evidence="2" id="KW-0813">Transport</keyword>
<dbReference type="Gene3D" id="1.20.1250.20">
    <property type="entry name" value="MFS general substrate transporter like domains"/>
    <property type="match status" value="1"/>
</dbReference>
<evidence type="ECO:0000313" key="9">
    <source>
        <dbReference type="EMBL" id="PTI50801.1"/>
    </source>
</evidence>
<dbReference type="InterPro" id="IPR020846">
    <property type="entry name" value="MFS_dom"/>
</dbReference>
<dbReference type="GO" id="GO:0005886">
    <property type="term" value="C:plasma membrane"/>
    <property type="evidence" value="ECO:0007669"/>
    <property type="project" value="UniProtKB-SubCell"/>
</dbReference>
<name>A0A2T4PZW4_STAWA</name>
<evidence type="ECO:0000256" key="1">
    <source>
        <dbReference type="ARBA" id="ARBA00004651"/>
    </source>
</evidence>
<evidence type="ECO:0000256" key="7">
    <source>
        <dbReference type="SAM" id="Phobius"/>
    </source>
</evidence>
<feature type="domain" description="Major facilitator superfamily (MFS) profile" evidence="8">
    <location>
        <begin position="7"/>
        <end position="380"/>
    </location>
</feature>
<feature type="transmembrane region" description="Helical" evidence="7">
    <location>
        <begin position="135"/>
        <end position="155"/>
    </location>
</feature>
<evidence type="ECO:0000256" key="2">
    <source>
        <dbReference type="ARBA" id="ARBA00022448"/>
    </source>
</evidence>
<accession>A0A2T4PZW4</accession>
<feature type="transmembrane region" description="Helical" evidence="7">
    <location>
        <begin position="235"/>
        <end position="253"/>
    </location>
</feature>
<gene>
    <name evidence="9" type="ORF">BU085_07650</name>
</gene>
<dbReference type="PANTHER" id="PTHR43124">
    <property type="entry name" value="PURINE EFFLUX PUMP PBUE"/>
    <property type="match status" value="1"/>
</dbReference>
<sequence length="383" mass="42240">MAISKRITIIGFLTMFIVGVSDLIVVGMLGEMSKEFHVSKALIGQLVTLYAIAFSILSPILTKLTKNINDKNILVYGLIIFILLTLMTTIIRNYILLCLVRIVLAGVASLITVKLMATGANIVPEEYKASVIANIYVGFSAANILGIPLGTLIASQYNWKLPFYLIAIITFLCLLGVLYFIPHKTEDQSVNNTEYKVINYKGIILILVFLLLMMVSNSILFTYIEPLVKSNGHSIFIVSLCLFLSGIAGVLGSKLGNSLSEKKGYNIAGNIIIGVYTIAIIFIWFAGGNVLILTLCVFIWNLFHWGTNPTVQYALLKFLRGDPSQILSYDISVLNLGIGLGSFIGGILYYIDYHFNLSLMISIILAVCSSLILKMVVRSEYMK</sequence>
<dbReference type="Proteomes" id="UP000240717">
    <property type="component" value="Unassembled WGS sequence"/>
</dbReference>
<dbReference type="RefSeq" id="WP_107532590.1">
    <property type="nucleotide sequence ID" value="NZ_PZEV01000022.1"/>
</dbReference>
<dbReference type="Pfam" id="PF07690">
    <property type="entry name" value="MFS_1"/>
    <property type="match status" value="1"/>
</dbReference>
<feature type="transmembrane region" description="Helical" evidence="7">
    <location>
        <begin position="161"/>
        <end position="181"/>
    </location>
</feature>
<keyword evidence="6 7" id="KW-0472">Membrane</keyword>
<dbReference type="GO" id="GO:0022857">
    <property type="term" value="F:transmembrane transporter activity"/>
    <property type="evidence" value="ECO:0007669"/>
    <property type="project" value="InterPro"/>
</dbReference>
<evidence type="ECO:0000313" key="10">
    <source>
        <dbReference type="Proteomes" id="UP000240717"/>
    </source>
</evidence>
<feature type="transmembrane region" description="Helical" evidence="7">
    <location>
        <begin position="357"/>
        <end position="377"/>
    </location>
</feature>
<dbReference type="InterPro" id="IPR050189">
    <property type="entry name" value="MFS_Efflux_Transporters"/>
</dbReference>
<dbReference type="CDD" id="cd17324">
    <property type="entry name" value="MFS_NepI_like"/>
    <property type="match status" value="1"/>
</dbReference>
<proteinExistence type="predicted"/>
<feature type="transmembrane region" description="Helical" evidence="7">
    <location>
        <begin position="73"/>
        <end position="96"/>
    </location>
</feature>
<evidence type="ECO:0000256" key="3">
    <source>
        <dbReference type="ARBA" id="ARBA00022475"/>
    </source>
</evidence>
<comment type="subcellular location">
    <subcellularLocation>
        <location evidence="1">Cell membrane</location>
        <topology evidence="1">Multi-pass membrane protein</topology>
    </subcellularLocation>
</comment>
<evidence type="ECO:0000256" key="6">
    <source>
        <dbReference type="ARBA" id="ARBA00023136"/>
    </source>
</evidence>
<dbReference type="PANTHER" id="PTHR43124:SF8">
    <property type="entry name" value="INNER MEMBRANE TRANSPORT PROTEIN YDHP"/>
    <property type="match status" value="1"/>
</dbReference>
<dbReference type="STRING" id="1194526.A284_00645"/>
<evidence type="ECO:0000256" key="4">
    <source>
        <dbReference type="ARBA" id="ARBA00022692"/>
    </source>
</evidence>
<dbReference type="InterPro" id="IPR036259">
    <property type="entry name" value="MFS_trans_sf"/>
</dbReference>
<dbReference type="InterPro" id="IPR011701">
    <property type="entry name" value="MFS"/>
</dbReference>
<organism evidence="9 10">
    <name type="scientific">Staphylococcus warneri</name>
    <dbReference type="NCBI Taxonomy" id="1292"/>
    <lineage>
        <taxon>Bacteria</taxon>
        <taxon>Bacillati</taxon>
        <taxon>Bacillota</taxon>
        <taxon>Bacilli</taxon>
        <taxon>Bacillales</taxon>
        <taxon>Staphylococcaceae</taxon>
        <taxon>Staphylococcus</taxon>
    </lineage>
</organism>
<keyword evidence="5 7" id="KW-1133">Transmembrane helix</keyword>
<protein>
    <submittedName>
        <fullName evidence="9">MFS transporter</fullName>
    </submittedName>
</protein>
<feature type="transmembrane region" description="Helical" evidence="7">
    <location>
        <begin position="327"/>
        <end position="351"/>
    </location>
</feature>
<feature type="transmembrane region" description="Helical" evidence="7">
    <location>
        <begin position="265"/>
        <end position="285"/>
    </location>
</feature>
<feature type="transmembrane region" description="Helical" evidence="7">
    <location>
        <begin position="102"/>
        <end position="123"/>
    </location>
</feature>
<feature type="transmembrane region" description="Helical" evidence="7">
    <location>
        <begin position="7"/>
        <end position="30"/>
    </location>
</feature>
<comment type="caution">
    <text evidence="9">The sequence shown here is derived from an EMBL/GenBank/DDBJ whole genome shotgun (WGS) entry which is preliminary data.</text>
</comment>
<feature type="transmembrane region" description="Helical" evidence="7">
    <location>
        <begin position="202"/>
        <end position="223"/>
    </location>
</feature>
<evidence type="ECO:0000256" key="5">
    <source>
        <dbReference type="ARBA" id="ARBA00022989"/>
    </source>
</evidence>
<feature type="transmembrane region" description="Helical" evidence="7">
    <location>
        <begin position="42"/>
        <end position="61"/>
    </location>
</feature>
<dbReference type="EMBL" id="PZEV01000022">
    <property type="protein sequence ID" value="PTI50801.1"/>
    <property type="molecule type" value="Genomic_DNA"/>
</dbReference>
<dbReference type="AlphaFoldDB" id="A0A2T4PZW4"/>
<keyword evidence="4 7" id="KW-0812">Transmembrane</keyword>
<reference evidence="9 10" key="1">
    <citation type="journal article" date="2016" name="Front. Microbiol.">
        <title>Comprehensive Phylogenetic Analysis of Bovine Non-aureus Staphylococci Species Based on Whole-Genome Sequencing.</title>
        <authorList>
            <person name="Naushad S."/>
            <person name="Barkema H.W."/>
            <person name="Luby C."/>
            <person name="Condas L.A."/>
            <person name="Nobrega D.B."/>
            <person name="Carson D.A."/>
            <person name="De Buck J."/>
        </authorList>
    </citation>
    <scope>NUCLEOTIDE SEQUENCE [LARGE SCALE GENOMIC DNA]</scope>
    <source>
        <strain evidence="9 10">SNUC 2993</strain>
    </source>
</reference>
<evidence type="ECO:0000259" key="8">
    <source>
        <dbReference type="PROSITE" id="PS50850"/>
    </source>
</evidence>
<keyword evidence="3" id="KW-1003">Cell membrane</keyword>
<dbReference type="SUPFAM" id="SSF103473">
    <property type="entry name" value="MFS general substrate transporter"/>
    <property type="match status" value="1"/>
</dbReference>
<dbReference type="PROSITE" id="PS50850">
    <property type="entry name" value="MFS"/>
    <property type="match status" value="1"/>
</dbReference>